<keyword evidence="6" id="KW-0800">Toxin</keyword>
<dbReference type="Pfam" id="PF01850">
    <property type="entry name" value="PIN"/>
    <property type="match status" value="1"/>
</dbReference>
<protein>
    <recommendedName>
        <fullName evidence="6">Ribonuclease VapC</fullName>
        <shortName evidence="6">RNase VapC</shortName>
        <ecNumber evidence="6">3.1.-.-</ecNumber>
    </recommendedName>
    <alternativeName>
        <fullName evidence="6">Toxin VapC</fullName>
    </alternativeName>
</protein>
<dbReference type="Gene3D" id="3.40.50.1010">
    <property type="entry name" value="5'-nuclease"/>
    <property type="match status" value="1"/>
</dbReference>
<dbReference type="HAMAP" id="MF_00265">
    <property type="entry name" value="VapC_Nob1"/>
    <property type="match status" value="1"/>
</dbReference>
<sequence length="131" mass="14241">MTTLVDSSVWIEFLRRTGSPANLWLRSQLGTAELAVTEPVELEVLAGLNERNVAATELMLGSAVRLTVAPTQDFHAGAAIYRQVRRTGRAVRSVNDCLIAAVALRHGVPIAYRDADFDVIAEVTGLEVVRL</sequence>
<gene>
    <name evidence="6" type="primary">vapC</name>
    <name evidence="8" type="ORF">SAMN04489750_2870</name>
</gene>
<comment type="similarity">
    <text evidence="6">Belongs to the PINc/VapC protein family.</text>
</comment>
<keyword evidence="4 6" id="KW-0378">Hydrolase</keyword>
<name>A0A2Y9A008_9MICO</name>
<dbReference type="SUPFAM" id="SSF88723">
    <property type="entry name" value="PIN domain-like"/>
    <property type="match status" value="1"/>
</dbReference>
<dbReference type="PANTHER" id="PTHR42740">
    <property type="entry name" value="RIBONUCLEASE VAPC3"/>
    <property type="match status" value="1"/>
</dbReference>
<keyword evidence="2 6" id="KW-0540">Nuclease</keyword>
<evidence type="ECO:0000313" key="8">
    <source>
        <dbReference type="EMBL" id="SSA35507.1"/>
    </source>
</evidence>
<evidence type="ECO:0000313" key="9">
    <source>
        <dbReference type="Proteomes" id="UP000250028"/>
    </source>
</evidence>
<dbReference type="GO" id="GO:0016787">
    <property type="term" value="F:hydrolase activity"/>
    <property type="evidence" value="ECO:0007669"/>
    <property type="project" value="UniProtKB-KW"/>
</dbReference>
<dbReference type="Proteomes" id="UP000250028">
    <property type="component" value="Unassembled WGS sequence"/>
</dbReference>
<proteinExistence type="inferred from homology"/>
<evidence type="ECO:0000256" key="3">
    <source>
        <dbReference type="ARBA" id="ARBA00022723"/>
    </source>
</evidence>
<dbReference type="GO" id="GO:0090729">
    <property type="term" value="F:toxin activity"/>
    <property type="evidence" value="ECO:0007669"/>
    <property type="project" value="UniProtKB-KW"/>
</dbReference>
<keyword evidence="5 6" id="KW-0460">Magnesium</keyword>
<dbReference type="InterPro" id="IPR051749">
    <property type="entry name" value="PINc/VapC_TA_RNase"/>
</dbReference>
<accession>A0A2Y9A008</accession>
<evidence type="ECO:0000256" key="4">
    <source>
        <dbReference type="ARBA" id="ARBA00022801"/>
    </source>
</evidence>
<dbReference type="PANTHER" id="PTHR42740:SF1">
    <property type="entry name" value="RIBONUCLEASE VAPC3"/>
    <property type="match status" value="1"/>
</dbReference>
<organism evidence="8 9">
    <name type="scientific">Branchiibius hedensis</name>
    <dbReference type="NCBI Taxonomy" id="672460"/>
    <lineage>
        <taxon>Bacteria</taxon>
        <taxon>Bacillati</taxon>
        <taxon>Actinomycetota</taxon>
        <taxon>Actinomycetes</taxon>
        <taxon>Micrococcales</taxon>
        <taxon>Dermacoccaceae</taxon>
        <taxon>Branchiibius</taxon>
    </lineage>
</organism>
<evidence type="ECO:0000256" key="1">
    <source>
        <dbReference type="ARBA" id="ARBA00022649"/>
    </source>
</evidence>
<evidence type="ECO:0000256" key="5">
    <source>
        <dbReference type="ARBA" id="ARBA00022842"/>
    </source>
</evidence>
<feature type="binding site" evidence="6">
    <location>
        <position position="96"/>
    </location>
    <ligand>
        <name>Mg(2+)</name>
        <dbReference type="ChEBI" id="CHEBI:18420"/>
    </ligand>
</feature>
<dbReference type="GO" id="GO:0004540">
    <property type="term" value="F:RNA nuclease activity"/>
    <property type="evidence" value="ECO:0007669"/>
    <property type="project" value="InterPro"/>
</dbReference>
<reference evidence="9" key="1">
    <citation type="submission" date="2016-10" db="EMBL/GenBank/DDBJ databases">
        <authorList>
            <person name="Varghese N."/>
            <person name="Submissions S."/>
        </authorList>
    </citation>
    <scope>NUCLEOTIDE SEQUENCE [LARGE SCALE GENOMIC DNA]</scope>
    <source>
        <strain evidence="9">DSM 22951</strain>
    </source>
</reference>
<dbReference type="RefSeq" id="WP_109686829.1">
    <property type="nucleotide sequence ID" value="NZ_QGDN01000001.1"/>
</dbReference>
<keyword evidence="3 6" id="KW-0479">Metal-binding</keyword>
<keyword evidence="1 6" id="KW-1277">Toxin-antitoxin system</keyword>
<dbReference type="CDD" id="cd18756">
    <property type="entry name" value="PIN_MtVapC15-VapC11-like"/>
    <property type="match status" value="1"/>
</dbReference>
<feature type="binding site" evidence="6">
    <location>
        <position position="6"/>
    </location>
    <ligand>
        <name>Mg(2+)</name>
        <dbReference type="ChEBI" id="CHEBI:18420"/>
    </ligand>
</feature>
<dbReference type="InterPro" id="IPR022907">
    <property type="entry name" value="VapC_family"/>
</dbReference>
<dbReference type="EMBL" id="UESZ01000001">
    <property type="protein sequence ID" value="SSA35507.1"/>
    <property type="molecule type" value="Genomic_DNA"/>
</dbReference>
<dbReference type="GO" id="GO:0000287">
    <property type="term" value="F:magnesium ion binding"/>
    <property type="evidence" value="ECO:0007669"/>
    <property type="project" value="UniProtKB-UniRule"/>
</dbReference>
<keyword evidence="9" id="KW-1185">Reference proteome</keyword>
<dbReference type="OrthoDB" id="9811788at2"/>
<comment type="function">
    <text evidence="6">Toxic component of a toxin-antitoxin (TA) system. An RNase.</text>
</comment>
<dbReference type="InterPro" id="IPR002716">
    <property type="entry name" value="PIN_dom"/>
</dbReference>
<dbReference type="EC" id="3.1.-.-" evidence="6"/>
<dbReference type="InterPro" id="IPR029060">
    <property type="entry name" value="PIN-like_dom_sf"/>
</dbReference>
<evidence type="ECO:0000256" key="6">
    <source>
        <dbReference type="HAMAP-Rule" id="MF_00265"/>
    </source>
</evidence>
<evidence type="ECO:0000256" key="2">
    <source>
        <dbReference type="ARBA" id="ARBA00022722"/>
    </source>
</evidence>
<comment type="cofactor">
    <cofactor evidence="6">
        <name>Mg(2+)</name>
        <dbReference type="ChEBI" id="CHEBI:18420"/>
    </cofactor>
</comment>
<feature type="domain" description="PIN" evidence="7">
    <location>
        <begin position="4"/>
        <end position="122"/>
    </location>
</feature>
<dbReference type="AlphaFoldDB" id="A0A2Y9A008"/>
<evidence type="ECO:0000259" key="7">
    <source>
        <dbReference type="Pfam" id="PF01850"/>
    </source>
</evidence>